<feature type="transmembrane region" description="Helical" evidence="5">
    <location>
        <begin position="59"/>
        <end position="77"/>
    </location>
</feature>
<organism evidence="7 8">
    <name type="scientific">Croceicoccus esteveae</name>
    <dbReference type="NCBI Taxonomy" id="3075597"/>
    <lineage>
        <taxon>Bacteria</taxon>
        <taxon>Pseudomonadati</taxon>
        <taxon>Pseudomonadota</taxon>
        <taxon>Alphaproteobacteria</taxon>
        <taxon>Sphingomonadales</taxon>
        <taxon>Erythrobacteraceae</taxon>
        <taxon>Croceicoccus</taxon>
    </lineage>
</organism>
<feature type="transmembrane region" description="Helical" evidence="5">
    <location>
        <begin position="178"/>
        <end position="197"/>
    </location>
</feature>
<feature type="domain" description="Major facilitator superfamily (MFS) profile" evidence="6">
    <location>
        <begin position="24"/>
        <end position="410"/>
    </location>
</feature>
<sequence>MTAGADRPHMPDSNEKLTRSHVVMIGLLAFVVMFEGFDISTTSVVLPYLGEEFGATPAALGRALGIIAIGAILAFLTIRLSDRFGRKPVLIFAAAGFSLGSLATVLSDSVASYTAIQFVARLLMVTQVALAYIMVSETIPPRLRGRANGLLGACGSFGAALPFLLLEPALATAWGWRLLFVVGAIPLLATPLLIIWLSETPIWKAGKANWQHSSILAELRLLLRPELRSSTITMSLLWLIINFATSVSALFFTQYAVTERGWVPADFTALAVLGLAGTSSGFLLAGFAMDLIGRRWTITVFMVMLGALTQFCYNAQSWWAIAGSFVGLQAMMGVWVAAYTINSELFPTALRGAANGWCHNLLGRWGVVTAPWILGALVAPLGSIGAAATVLGFVAYLAVPLVWIGLPETRARKLDQPD</sequence>
<comment type="caution">
    <text evidence="7">The sequence shown here is derived from an EMBL/GenBank/DDBJ whole genome shotgun (WGS) entry which is preliminary data.</text>
</comment>
<keyword evidence="4 5" id="KW-0472">Membrane</keyword>
<dbReference type="PROSITE" id="PS50850">
    <property type="entry name" value="MFS"/>
    <property type="match status" value="1"/>
</dbReference>
<dbReference type="InterPro" id="IPR005829">
    <property type="entry name" value="Sugar_transporter_CS"/>
</dbReference>
<feature type="transmembrane region" description="Helical" evidence="5">
    <location>
        <begin position="319"/>
        <end position="341"/>
    </location>
</feature>
<dbReference type="PANTHER" id="PTHR23508:SF10">
    <property type="entry name" value="CARBOXYLIC ACID TRANSPORTER PROTEIN HOMOLOG"/>
    <property type="match status" value="1"/>
</dbReference>
<reference evidence="7 8" key="1">
    <citation type="submission" date="2023-09" db="EMBL/GenBank/DDBJ databases">
        <authorList>
            <person name="Rey-Velasco X."/>
        </authorList>
    </citation>
    <scope>NUCLEOTIDE SEQUENCE [LARGE SCALE GENOMIC DNA]</scope>
    <source>
        <strain evidence="7 8">F390</strain>
    </source>
</reference>
<dbReference type="PROSITE" id="PS00216">
    <property type="entry name" value="SUGAR_TRANSPORT_1"/>
    <property type="match status" value="1"/>
</dbReference>
<comment type="subcellular location">
    <subcellularLocation>
        <location evidence="1">Membrane</location>
        <topology evidence="1">Multi-pass membrane protein</topology>
    </subcellularLocation>
</comment>
<dbReference type="PANTHER" id="PTHR23508">
    <property type="entry name" value="CARBOXYLIC ACID TRANSPORTER PROTEIN HOMOLOG"/>
    <property type="match status" value="1"/>
</dbReference>
<feature type="transmembrane region" description="Helical" evidence="5">
    <location>
        <begin position="269"/>
        <end position="289"/>
    </location>
</feature>
<dbReference type="Gene3D" id="1.20.1250.20">
    <property type="entry name" value="MFS general substrate transporter like domains"/>
    <property type="match status" value="2"/>
</dbReference>
<evidence type="ECO:0000313" key="7">
    <source>
        <dbReference type="EMBL" id="MDT0575866.1"/>
    </source>
</evidence>
<feature type="transmembrane region" description="Helical" evidence="5">
    <location>
        <begin position="21"/>
        <end position="39"/>
    </location>
</feature>
<evidence type="ECO:0000313" key="8">
    <source>
        <dbReference type="Proteomes" id="UP001259803"/>
    </source>
</evidence>
<evidence type="ECO:0000256" key="3">
    <source>
        <dbReference type="ARBA" id="ARBA00022989"/>
    </source>
</evidence>
<dbReference type="Proteomes" id="UP001259803">
    <property type="component" value="Unassembled WGS sequence"/>
</dbReference>
<feature type="transmembrane region" description="Helical" evidence="5">
    <location>
        <begin position="147"/>
        <end position="166"/>
    </location>
</feature>
<keyword evidence="8" id="KW-1185">Reference proteome</keyword>
<evidence type="ECO:0000256" key="1">
    <source>
        <dbReference type="ARBA" id="ARBA00004141"/>
    </source>
</evidence>
<gene>
    <name evidence="7" type="ORF">RM533_06675</name>
</gene>
<feature type="transmembrane region" description="Helical" evidence="5">
    <location>
        <begin position="89"/>
        <end position="107"/>
    </location>
</feature>
<name>A0ABU2ZHN6_9SPHN</name>
<feature type="transmembrane region" description="Helical" evidence="5">
    <location>
        <begin position="296"/>
        <end position="313"/>
    </location>
</feature>
<dbReference type="Pfam" id="PF07690">
    <property type="entry name" value="MFS_1"/>
    <property type="match status" value="1"/>
</dbReference>
<proteinExistence type="predicted"/>
<feature type="transmembrane region" description="Helical" evidence="5">
    <location>
        <begin position="113"/>
        <end position="135"/>
    </location>
</feature>
<dbReference type="RefSeq" id="WP_311340448.1">
    <property type="nucleotide sequence ID" value="NZ_JAVRHS010000004.1"/>
</dbReference>
<dbReference type="InterPro" id="IPR036259">
    <property type="entry name" value="MFS_trans_sf"/>
</dbReference>
<evidence type="ECO:0000256" key="2">
    <source>
        <dbReference type="ARBA" id="ARBA00022692"/>
    </source>
</evidence>
<dbReference type="InterPro" id="IPR020846">
    <property type="entry name" value="MFS_dom"/>
</dbReference>
<dbReference type="InterPro" id="IPR011701">
    <property type="entry name" value="MFS"/>
</dbReference>
<evidence type="ECO:0000256" key="5">
    <source>
        <dbReference type="SAM" id="Phobius"/>
    </source>
</evidence>
<feature type="transmembrane region" description="Helical" evidence="5">
    <location>
        <begin position="384"/>
        <end position="406"/>
    </location>
</feature>
<keyword evidence="3 5" id="KW-1133">Transmembrane helix</keyword>
<protein>
    <submittedName>
        <fullName evidence="7">MFS transporter</fullName>
    </submittedName>
</protein>
<feature type="transmembrane region" description="Helical" evidence="5">
    <location>
        <begin position="361"/>
        <end position="378"/>
    </location>
</feature>
<keyword evidence="2 5" id="KW-0812">Transmembrane</keyword>
<accession>A0ABU2ZHN6</accession>
<evidence type="ECO:0000256" key="4">
    <source>
        <dbReference type="ARBA" id="ARBA00023136"/>
    </source>
</evidence>
<dbReference type="CDD" id="cd17316">
    <property type="entry name" value="MFS_SV2_like"/>
    <property type="match status" value="1"/>
</dbReference>
<dbReference type="EMBL" id="JAVRHS010000004">
    <property type="protein sequence ID" value="MDT0575866.1"/>
    <property type="molecule type" value="Genomic_DNA"/>
</dbReference>
<dbReference type="SUPFAM" id="SSF103473">
    <property type="entry name" value="MFS general substrate transporter"/>
    <property type="match status" value="1"/>
</dbReference>
<feature type="transmembrane region" description="Helical" evidence="5">
    <location>
        <begin position="236"/>
        <end position="257"/>
    </location>
</feature>
<evidence type="ECO:0000259" key="6">
    <source>
        <dbReference type="PROSITE" id="PS50850"/>
    </source>
</evidence>